<feature type="region of interest" description="Disordered" evidence="2">
    <location>
        <begin position="34"/>
        <end position="56"/>
    </location>
</feature>
<feature type="coiled-coil region" evidence="1">
    <location>
        <begin position="344"/>
        <end position="371"/>
    </location>
</feature>
<feature type="compositionally biased region" description="Acidic residues" evidence="2">
    <location>
        <begin position="45"/>
        <end position="56"/>
    </location>
</feature>
<name>A0AAV3QF25_LITER</name>
<dbReference type="AlphaFoldDB" id="A0AAV3QF25"/>
<dbReference type="EMBL" id="BAABME010004276">
    <property type="protein sequence ID" value="GAA0161788.1"/>
    <property type="molecule type" value="Genomic_DNA"/>
</dbReference>
<evidence type="ECO:0000313" key="4">
    <source>
        <dbReference type="Proteomes" id="UP001454036"/>
    </source>
</evidence>
<keyword evidence="4" id="KW-1185">Reference proteome</keyword>
<dbReference type="PANTHER" id="PTHR46702">
    <property type="entry name" value="DNA LIGASE (DUF1666)-RELATED"/>
    <property type="match status" value="1"/>
</dbReference>
<proteinExistence type="predicted"/>
<dbReference type="InterPro" id="IPR012870">
    <property type="entry name" value="DUF1666"/>
</dbReference>
<keyword evidence="1" id="KW-0175">Coiled coil</keyword>
<accession>A0AAV3QF25</accession>
<evidence type="ECO:0000313" key="3">
    <source>
        <dbReference type="EMBL" id="GAA0161788.1"/>
    </source>
</evidence>
<comment type="caution">
    <text evidence="3">The sequence shown here is derived from an EMBL/GenBank/DDBJ whole genome shotgun (WGS) entry which is preliminary data.</text>
</comment>
<protein>
    <submittedName>
        <fullName evidence="3">Uncharacterized protein</fullName>
    </submittedName>
</protein>
<organism evidence="3 4">
    <name type="scientific">Lithospermum erythrorhizon</name>
    <name type="common">Purple gromwell</name>
    <name type="synonym">Lithospermum officinale var. erythrorhizon</name>
    <dbReference type="NCBI Taxonomy" id="34254"/>
    <lineage>
        <taxon>Eukaryota</taxon>
        <taxon>Viridiplantae</taxon>
        <taxon>Streptophyta</taxon>
        <taxon>Embryophyta</taxon>
        <taxon>Tracheophyta</taxon>
        <taxon>Spermatophyta</taxon>
        <taxon>Magnoliopsida</taxon>
        <taxon>eudicotyledons</taxon>
        <taxon>Gunneridae</taxon>
        <taxon>Pentapetalae</taxon>
        <taxon>asterids</taxon>
        <taxon>lamiids</taxon>
        <taxon>Boraginales</taxon>
        <taxon>Boraginaceae</taxon>
        <taxon>Boraginoideae</taxon>
        <taxon>Lithospermeae</taxon>
        <taxon>Lithospermum</taxon>
    </lineage>
</organism>
<dbReference type="Pfam" id="PF07891">
    <property type="entry name" value="DUF1666"/>
    <property type="match status" value="1"/>
</dbReference>
<feature type="compositionally biased region" description="Basic and acidic residues" evidence="2">
    <location>
        <begin position="34"/>
        <end position="44"/>
    </location>
</feature>
<evidence type="ECO:0000256" key="1">
    <source>
        <dbReference type="SAM" id="Coils"/>
    </source>
</evidence>
<gene>
    <name evidence="3" type="ORF">LIER_18024</name>
</gene>
<dbReference type="PANTHER" id="PTHR46702:SF1">
    <property type="entry name" value="DUF1666 FAMILY PROTEIN (DUF1666)"/>
    <property type="match status" value="1"/>
</dbReference>
<sequence>MDFFKVTFRKALEPKPKNATQDNPISLPEELMNENRDILDKSANDDDSDTTVEDDDDDFITNEVKRRLKELQRNSFMELIPEEEAPSVDEEEEEEVEIASNQWRDIEAEGRQFWSGFDAIYETYCERMLSFDRVIAQQLLEIGCHVPSTPLRRVSSTPSPILMSKKLASQLRFLSFKKIEEPEDENLKLQQPENDPYQDLETAYVAQLCLTWEAIHCQYTQMSHKISSQPEDQTAYNHTAQQFQQFQVLLQRFTENEPFEQGARAEIYARARTLLPKLLQVPKVQGTNKHKTEEESESAVLATDLIKILEASILAFHLFLKTEKNKTRVTRKYLANQDQMVTQLQQVQSSFEKKVMKLKELQKKKKNWKDKSWPPSEEDVEMLLALIDATVLSRVLRMASINTNQLLWCEQKMKKVDFSNGKFQRDPSPIMFPC</sequence>
<evidence type="ECO:0000256" key="2">
    <source>
        <dbReference type="SAM" id="MobiDB-lite"/>
    </source>
</evidence>
<dbReference type="Proteomes" id="UP001454036">
    <property type="component" value="Unassembled WGS sequence"/>
</dbReference>
<reference evidence="3 4" key="1">
    <citation type="submission" date="2024-01" db="EMBL/GenBank/DDBJ databases">
        <title>The complete chloroplast genome sequence of Lithospermum erythrorhizon: insights into the phylogenetic relationship among Boraginaceae species and the maternal lineages of purple gromwells.</title>
        <authorList>
            <person name="Okada T."/>
            <person name="Watanabe K."/>
        </authorList>
    </citation>
    <scope>NUCLEOTIDE SEQUENCE [LARGE SCALE GENOMIC DNA]</scope>
</reference>